<evidence type="ECO:0000313" key="3">
    <source>
        <dbReference type="Proteomes" id="UP000300879"/>
    </source>
</evidence>
<proteinExistence type="predicted"/>
<dbReference type="EMBL" id="CP040396">
    <property type="protein sequence ID" value="QCT01772.1"/>
    <property type="molecule type" value="Genomic_DNA"/>
</dbReference>
<accession>A0A4P8XH00</accession>
<name>A0A4P8XH00_9BACL</name>
<protein>
    <submittedName>
        <fullName evidence="2">Uncharacterized protein</fullName>
    </submittedName>
</protein>
<feature type="compositionally biased region" description="Basic and acidic residues" evidence="1">
    <location>
        <begin position="1"/>
        <end position="10"/>
    </location>
</feature>
<dbReference type="KEGG" id="palo:E6C60_1054"/>
<sequence>MTKERREEGGWRSGALAFVPGFHPPSGMNKKSGDNSDRKPPLPAATTPSLADTPSFAFSVASAEREGFFAAVDVHGNKIPFKFLSASRKMGCVWQI</sequence>
<gene>
    <name evidence="2" type="ORF">E6C60_1054</name>
</gene>
<evidence type="ECO:0000256" key="1">
    <source>
        <dbReference type="SAM" id="MobiDB-lite"/>
    </source>
</evidence>
<reference evidence="2 3" key="1">
    <citation type="submission" date="2019-05" db="EMBL/GenBank/DDBJ databases">
        <authorList>
            <person name="Chen C."/>
        </authorList>
    </citation>
    <scope>NUCLEOTIDE SEQUENCE [LARGE SCALE GENOMIC DNA]</scope>
    <source>
        <strain evidence="2 3">HB172198</strain>
    </source>
</reference>
<feature type="compositionally biased region" description="Basic and acidic residues" evidence="1">
    <location>
        <begin position="31"/>
        <end position="40"/>
    </location>
</feature>
<keyword evidence="3" id="KW-1185">Reference proteome</keyword>
<dbReference type="Proteomes" id="UP000300879">
    <property type="component" value="Chromosome"/>
</dbReference>
<organism evidence="2 3">
    <name type="scientific">Paenibacillus algicola</name>
    <dbReference type="NCBI Taxonomy" id="2565926"/>
    <lineage>
        <taxon>Bacteria</taxon>
        <taxon>Bacillati</taxon>
        <taxon>Bacillota</taxon>
        <taxon>Bacilli</taxon>
        <taxon>Bacillales</taxon>
        <taxon>Paenibacillaceae</taxon>
        <taxon>Paenibacillus</taxon>
    </lineage>
</organism>
<feature type="region of interest" description="Disordered" evidence="1">
    <location>
        <begin position="1"/>
        <end position="52"/>
    </location>
</feature>
<dbReference type="AlphaFoldDB" id="A0A4P8XH00"/>
<evidence type="ECO:0000313" key="2">
    <source>
        <dbReference type="EMBL" id="QCT01772.1"/>
    </source>
</evidence>